<feature type="region of interest" description="Disordered" evidence="1">
    <location>
        <begin position="187"/>
        <end position="216"/>
    </location>
</feature>
<reference evidence="2" key="1">
    <citation type="submission" date="2022-08" db="UniProtKB">
        <authorList>
            <consortium name="EnsemblMetazoa"/>
        </authorList>
    </citation>
    <scope>IDENTIFICATION</scope>
</reference>
<proteinExistence type="predicted"/>
<protein>
    <submittedName>
        <fullName evidence="2">Uncharacterized protein</fullName>
    </submittedName>
</protein>
<sequence length="362" mass="38458">MRIDPPRSLPTPHTDAPAPSSAPSPPDEPAGVRRGSYGLSVRPVTLLYDSNAIQYSGVLDTSSGIAPARRSRPTASPSSSAVRFCRRTTPPPSERPLTEQLSFTVIGTPSSGLVRASSFTACSSPPHAATRSSASAASPRAASNRSSTTALISGFTSRMRSTYARTSSTERSLPWRILSASSVAGSRSSSSRIAGKGSTRTGPASRARMGSSTRLTTRRISATSFSSSSIVTANGASATRTRYLRYNGFTYQLAEQVFWPSSTELRFYRILPAVYFATVPIEVRRRYAKGLALQAGAFQPPNAASSSRAMQSPSRSWYGAATTCIPIGSPFRSNPSGTWVAGRPSALNSIVYPTPIMWPNDS</sequence>
<accession>A0A8W7PUS2</accession>
<evidence type="ECO:0000313" key="2">
    <source>
        <dbReference type="EnsemblMetazoa" id="ACOM037088-PA.1"/>
    </source>
</evidence>
<feature type="region of interest" description="Disordered" evidence="1">
    <location>
        <begin position="123"/>
        <end position="146"/>
    </location>
</feature>
<feature type="compositionally biased region" description="Low complexity" evidence="1">
    <location>
        <begin position="187"/>
        <end position="198"/>
    </location>
</feature>
<organism evidence="2">
    <name type="scientific">Anopheles coluzzii</name>
    <name type="common">African malaria mosquito</name>
    <dbReference type="NCBI Taxonomy" id="1518534"/>
    <lineage>
        <taxon>Eukaryota</taxon>
        <taxon>Metazoa</taxon>
        <taxon>Ecdysozoa</taxon>
        <taxon>Arthropoda</taxon>
        <taxon>Hexapoda</taxon>
        <taxon>Insecta</taxon>
        <taxon>Pterygota</taxon>
        <taxon>Neoptera</taxon>
        <taxon>Endopterygota</taxon>
        <taxon>Diptera</taxon>
        <taxon>Nematocera</taxon>
        <taxon>Culicoidea</taxon>
        <taxon>Culicidae</taxon>
        <taxon>Anophelinae</taxon>
        <taxon>Anopheles</taxon>
    </lineage>
</organism>
<feature type="region of interest" description="Disordered" evidence="1">
    <location>
        <begin position="1"/>
        <end position="36"/>
    </location>
</feature>
<feature type="region of interest" description="Disordered" evidence="1">
    <location>
        <begin position="63"/>
        <end position="97"/>
    </location>
</feature>
<dbReference type="EnsemblMetazoa" id="ACOM037088-RA">
    <property type="protein sequence ID" value="ACOM037088-PA.1"/>
    <property type="gene ID" value="ACOM037088"/>
</dbReference>
<evidence type="ECO:0000256" key="1">
    <source>
        <dbReference type="SAM" id="MobiDB-lite"/>
    </source>
</evidence>
<feature type="compositionally biased region" description="Low complexity" evidence="1">
    <location>
        <begin position="10"/>
        <end position="19"/>
    </location>
</feature>
<dbReference type="AlphaFoldDB" id="A0A8W7PUS2"/>
<dbReference type="Proteomes" id="UP000075882">
    <property type="component" value="Unassembled WGS sequence"/>
</dbReference>
<name>A0A8W7PUS2_ANOCL</name>